<feature type="transmembrane region" description="Helical" evidence="1">
    <location>
        <begin position="73"/>
        <end position="92"/>
    </location>
</feature>
<feature type="transmembrane region" description="Helical" evidence="1">
    <location>
        <begin position="104"/>
        <end position="123"/>
    </location>
</feature>
<feature type="transmembrane region" description="Helical" evidence="1">
    <location>
        <begin position="43"/>
        <end position="61"/>
    </location>
</feature>
<dbReference type="EMBL" id="DS113263">
    <property type="protein sequence ID" value="EAY14885.1"/>
    <property type="molecule type" value="Genomic_DNA"/>
</dbReference>
<dbReference type="KEGG" id="tva:4772885"/>
<sequence>MAKALTKEQLEVLIKIQLLDEKNYEIRPKIDIVKEFPFKLTKSVGITLGTSTLLTAAASGFAMRNIKSVKEDLGLAIPVFGMFSGIDFAVNYTLTKSFGYKNPTQPICIVSGATAGAACGYYFGNKKLKPTLFGGIAGGIYGAIRNTPMNLLGFEPF</sequence>
<keyword evidence="1" id="KW-1133">Transmembrane helix</keyword>
<dbReference type="RefSeq" id="XP_001327108.1">
    <property type="nucleotide sequence ID" value="XM_001327073.1"/>
</dbReference>
<evidence type="ECO:0000313" key="3">
    <source>
        <dbReference type="Proteomes" id="UP000001542"/>
    </source>
</evidence>
<evidence type="ECO:0000313" key="2">
    <source>
        <dbReference type="EMBL" id="EAY14885.1"/>
    </source>
</evidence>
<dbReference type="TCDB" id="3.A.8.1.2">
    <property type="family name" value="the mitochondrial protein translocase (mpt) family"/>
</dbReference>
<keyword evidence="3" id="KW-1185">Reference proteome</keyword>
<evidence type="ECO:0000256" key="1">
    <source>
        <dbReference type="SAM" id="Phobius"/>
    </source>
</evidence>
<gene>
    <name evidence="2" type="ORF">TVAG_379950</name>
</gene>
<dbReference type="VEuPathDB" id="TrichDB:TVAG_379950"/>
<accession>A2DXD3</accession>
<dbReference type="Proteomes" id="UP000001542">
    <property type="component" value="Unassembled WGS sequence"/>
</dbReference>
<proteinExistence type="predicted"/>
<dbReference type="AlphaFoldDB" id="A2DXD3"/>
<evidence type="ECO:0008006" key="4">
    <source>
        <dbReference type="Google" id="ProtNLM"/>
    </source>
</evidence>
<keyword evidence="1" id="KW-0812">Transmembrane</keyword>
<dbReference type="InParanoid" id="A2DXD3"/>
<dbReference type="OrthoDB" id="10263253at2759"/>
<protein>
    <recommendedName>
        <fullName evidence="4">NADH-ubiquinone oxidoreductase subunit B14.7</fullName>
    </recommendedName>
</protein>
<reference evidence="2" key="2">
    <citation type="journal article" date="2007" name="Science">
        <title>Draft genome sequence of the sexually transmitted pathogen Trichomonas vaginalis.</title>
        <authorList>
            <person name="Carlton J.M."/>
            <person name="Hirt R.P."/>
            <person name="Silva J.C."/>
            <person name="Delcher A.L."/>
            <person name="Schatz M."/>
            <person name="Zhao Q."/>
            <person name="Wortman J.R."/>
            <person name="Bidwell S.L."/>
            <person name="Alsmark U.C.M."/>
            <person name="Besteiro S."/>
            <person name="Sicheritz-Ponten T."/>
            <person name="Noel C.J."/>
            <person name="Dacks J.B."/>
            <person name="Foster P.G."/>
            <person name="Simillion C."/>
            <person name="Van de Peer Y."/>
            <person name="Miranda-Saavedra D."/>
            <person name="Barton G.J."/>
            <person name="Westrop G.D."/>
            <person name="Mueller S."/>
            <person name="Dessi D."/>
            <person name="Fiori P.L."/>
            <person name="Ren Q."/>
            <person name="Paulsen I."/>
            <person name="Zhang H."/>
            <person name="Bastida-Corcuera F.D."/>
            <person name="Simoes-Barbosa A."/>
            <person name="Brown M.T."/>
            <person name="Hayes R.D."/>
            <person name="Mukherjee M."/>
            <person name="Okumura C.Y."/>
            <person name="Schneider R."/>
            <person name="Smith A.J."/>
            <person name="Vanacova S."/>
            <person name="Villalvazo M."/>
            <person name="Haas B.J."/>
            <person name="Pertea M."/>
            <person name="Feldblyum T.V."/>
            <person name="Utterback T.R."/>
            <person name="Shu C.L."/>
            <person name="Osoegawa K."/>
            <person name="de Jong P.J."/>
            <person name="Hrdy I."/>
            <person name="Horvathova L."/>
            <person name="Zubacova Z."/>
            <person name="Dolezal P."/>
            <person name="Malik S.B."/>
            <person name="Logsdon J.M. Jr."/>
            <person name="Henze K."/>
            <person name="Gupta A."/>
            <person name="Wang C.C."/>
            <person name="Dunne R.L."/>
            <person name="Upcroft J.A."/>
            <person name="Upcroft P."/>
            <person name="White O."/>
            <person name="Salzberg S.L."/>
            <person name="Tang P."/>
            <person name="Chiu C.-H."/>
            <person name="Lee Y.-S."/>
            <person name="Embley T.M."/>
            <person name="Coombs G.H."/>
            <person name="Mottram J.C."/>
            <person name="Tachezy J."/>
            <person name="Fraser-Liggett C.M."/>
            <person name="Johnson P.J."/>
        </authorList>
    </citation>
    <scope>NUCLEOTIDE SEQUENCE [LARGE SCALE GENOMIC DNA]</scope>
    <source>
        <strain evidence="2">G3</strain>
    </source>
</reference>
<dbReference type="VEuPathDB" id="TrichDB:TVAGG3_0925780"/>
<name>A2DXD3_TRIV3</name>
<organism evidence="2 3">
    <name type="scientific">Trichomonas vaginalis (strain ATCC PRA-98 / G3)</name>
    <dbReference type="NCBI Taxonomy" id="412133"/>
    <lineage>
        <taxon>Eukaryota</taxon>
        <taxon>Metamonada</taxon>
        <taxon>Parabasalia</taxon>
        <taxon>Trichomonadida</taxon>
        <taxon>Trichomonadidae</taxon>
        <taxon>Trichomonas</taxon>
    </lineage>
</organism>
<keyword evidence="1" id="KW-0472">Membrane</keyword>
<reference evidence="2" key="1">
    <citation type="submission" date="2006-10" db="EMBL/GenBank/DDBJ databases">
        <authorList>
            <person name="Amadeo P."/>
            <person name="Zhao Q."/>
            <person name="Wortman J."/>
            <person name="Fraser-Liggett C."/>
            <person name="Carlton J."/>
        </authorList>
    </citation>
    <scope>NUCLEOTIDE SEQUENCE</scope>
    <source>
        <strain evidence="2">G3</strain>
    </source>
</reference>